<dbReference type="EMBL" id="CP000575">
    <property type="protein sequence ID" value="ABN69367.1"/>
    <property type="molecule type" value="Genomic_DNA"/>
</dbReference>
<dbReference type="SFLD" id="SFLDS00029">
    <property type="entry name" value="Radical_SAM"/>
    <property type="match status" value="1"/>
</dbReference>
<evidence type="ECO:0000256" key="3">
    <source>
        <dbReference type="ARBA" id="ARBA00022691"/>
    </source>
</evidence>
<dbReference type="GO" id="GO:0046872">
    <property type="term" value="F:metal ion binding"/>
    <property type="evidence" value="ECO:0007669"/>
    <property type="project" value="UniProtKB-KW"/>
</dbReference>
<dbReference type="InterPro" id="IPR013785">
    <property type="entry name" value="Aldolase_TIM"/>
</dbReference>
<dbReference type="PANTHER" id="PTHR43787">
    <property type="entry name" value="FEMO COFACTOR BIOSYNTHESIS PROTEIN NIFB-RELATED"/>
    <property type="match status" value="1"/>
</dbReference>
<gene>
    <name evidence="8" type="ordered locus">Smar_0254</name>
</gene>
<dbReference type="Proteomes" id="UP000000254">
    <property type="component" value="Chromosome"/>
</dbReference>
<dbReference type="HOGENOM" id="CLU_914054_0_0_2"/>
<evidence type="ECO:0000256" key="2">
    <source>
        <dbReference type="ARBA" id="ARBA00022485"/>
    </source>
</evidence>
<dbReference type="InterPro" id="IPR058240">
    <property type="entry name" value="rSAM_sf"/>
</dbReference>
<protein>
    <submittedName>
        <fullName evidence="8">Radical SAM domain protein</fullName>
    </submittedName>
</protein>
<keyword evidence="6" id="KW-0411">Iron-sulfur</keyword>
<evidence type="ECO:0000256" key="1">
    <source>
        <dbReference type="ARBA" id="ARBA00001966"/>
    </source>
</evidence>
<keyword evidence="2" id="KW-0004">4Fe-4S</keyword>
<sequence length="304" mass="34836">MLPPKRCPHNCIYCPLGRTSIKTMKPTMLIDPETVKKEIEEFIQVNGCIFRNILLWGYGDPLLNYHTPLVAKTIRDIINQYGCKSSIRIRTTGYTLGEKWASPILDIVDEVIIPFDAAEDTRQVINDPMNNAKTSLLIKILKSIPKTYRRKIAFEINLLKINGIKNSDPPTLDELTSHIGSTGIVKIYLKTINRPSWKQMIKPVRGKLFARVKDYLVDKGYIVKECISEKHNTIVLSSDLEEALINHLLRKPLSTDEIRATYGDKGVVLAEKMVLENLLDKILWGQKLFFKVKQTIDLYKWIGR</sequence>
<evidence type="ECO:0000256" key="5">
    <source>
        <dbReference type="ARBA" id="ARBA00023004"/>
    </source>
</evidence>
<dbReference type="GO" id="GO:0003824">
    <property type="term" value="F:catalytic activity"/>
    <property type="evidence" value="ECO:0007669"/>
    <property type="project" value="InterPro"/>
</dbReference>
<dbReference type="AlphaFoldDB" id="A3DL57"/>
<evidence type="ECO:0000313" key="8">
    <source>
        <dbReference type="EMBL" id="ABN69367.1"/>
    </source>
</evidence>
<reference evidence="9" key="1">
    <citation type="journal article" date="2009" name="BMC Genomics">
        <title>The complete genome sequence of Staphylothermus marinus reveals differences in sulfur metabolism among heterotrophic Crenarchaeota.</title>
        <authorList>
            <person name="Anderson I.J."/>
            <person name="Dharmarajan L."/>
            <person name="Rodriguez J."/>
            <person name="Hooper S."/>
            <person name="Porat I."/>
            <person name="Ulrich L.E."/>
            <person name="Elkins J.G."/>
            <person name="Mavromatis K."/>
            <person name="Sun H."/>
            <person name="Land M."/>
            <person name="Lapidus A."/>
            <person name="Lucas S."/>
            <person name="Barry K."/>
            <person name="Huber H."/>
            <person name="Zhulin I.B."/>
            <person name="Whitman W.B."/>
            <person name="Mukhopadhyay B."/>
            <person name="Woese C."/>
            <person name="Bristow J."/>
            <person name="Kyrpides N."/>
        </authorList>
    </citation>
    <scope>NUCLEOTIDE SEQUENCE [LARGE SCALE GENOMIC DNA]</scope>
    <source>
        <strain evidence="9">ATCC 43588 / DSM 3639 / JCM 9404 / F1</strain>
    </source>
</reference>
<evidence type="ECO:0000256" key="4">
    <source>
        <dbReference type="ARBA" id="ARBA00022723"/>
    </source>
</evidence>
<keyword evidence="3" id="KW-0949">S-adenosyl-L-methionine</keyword>
<dbReference type="STRING" id="399550.Smar_0254"/>
<dbReference type="GO" id="GO:0051539">
    <property type="term" value="F:4 iron, 4 sulfur cluster binding"/>
    <property type="evidence" value="ECO:0007669"/>
    <property type="project" value="UniProtKB-KW"/>
</dbReference>
<dbReference type="InterPro" id="IPR007197">
    <property type="entry name" value="rSAM"/>
</dbReference>
<dbReference type="Pfam" id="PF04055">
    <property type="entry name" value="Radical_SAM"/>
    <property type="match status" value="1"/>
</dbReference>
<feature type="domain" description="Radical SAM core" evidence="7">
    <location>
        <begin position="1"/>
        <end position="232"/>
    </location>
</feature>
<dbReference type="CDD" id="cd01335">
    <property type="entry name" value="Radical_SAM"/>
    <property type="match status" value="1"/>
</dbReference>
<name>A3DL57_STAMF</name>
<dbReference type="eggNOG" id="arCOG00953">
    <property type="taxonomic scope" value="Archaea"/>
</dbReference>
<dbReference type="KEGG" id="smr:Smar_0254"/>
<proteinExistence type="predicted"/>
<keyword evidence="5" id="KW-0408">Iron</keyword>
<evidence type="ECO:0000313" key="9">
    <source>
        <dbReference type="Proteomes" id="UP000000254"/>
    </source>
</evidence>
<dbReference type="PROSITE" id="PS51918">
    <property type="entry name" value="RADICAL_SAM"/>
    <property type="match status" value="1"/>
</dbReference>
<evidence type="ECO:0000256" key="6">
    <source>
        <dbReference type="ARBA" id="ARBA00023014"/>
    </source>
</evidence>
<evidence type="ECO:0000259" key="7">
    <source>
        <dbReference type="PROSITE" id="PS51918"/>
    </source>
</evidence>
<dbReference type="Gene3D" id="3.20.20.70">
    <property type="entry name" value="Aldolase class I"/>
    <property type="match status" value="1"/>
</dbReference>
<keyword evidence="4" id="KW-0479">Metal-binding</keyword>
<comment type="cofactor">
    <cofactor evidence="1">
        <name>[4Fe-4S] cluster</name>
        <dbReference type="ChEBI" id="CHEBI:49883"/>
    </cofactor>
</comment>
<accession>A3DL57</accession>
<reference evidence="8 9" key="2">
    <citation type="journal article" date="2009" name="Stand. Genomic Sci.">
        <title>Complete genome sequence of Staphylothermus marinus Stetter and Fiala 1986 type strain F1.</title>
        <authorList>
            <person name="Anderson I.J."/>
            <person name="Sun H."/>
            <person name="Lapidus A."/>
            <person name="Copeland A."/>
            <person name="Glavina Del Rio T."/>
            <person name="Tice H."/>
            <person name="Dalin E."/>
            <person name="Lucas S."/>
            <person name="Barry K."/>
            <person name="Land M."/>
            <person name="Richardson P."/>
            <person name="Huber H."/>
            <person name="Kyrpides N.C."/>
        </authorList>
    </citation>
    <scope>NUCLEOTIDE SEQUENCE [LARGE SCALE GENOMIC DNA]</scope>
    <source>
        <strain evidence="9">ATCC 43588 / DSM 3639 / JCM 9404 / F1</strain>
    </source>
</reference>
<dbReference type="PANTHER" id="PTHR43787:SF3">
    <property type="entry name" value="ARYLSULFATASE REGULATORY PROTEIN"/>
    <property type="match status" value="1"/>
</dbReference>
<organism evidence="8 9">
    <name type="scientific">Staphylothermus marinus (strain ATCC 43588 / DSM 3639 / JCM 9404 / F1)</name>
    <dbReference type="NCBI Taxonomy" id="399550"/>
    <lineage>
        <taxon>Archaea</taxon>
        <taxon>Thermoproteota</taxon>
        <taxon>Thermoprotei</taxon>
        <taxon>Desulfurococcales</taxon>
        <taxon>Desulfurococcaceae</taxon>
        <taxon>Staphylothermus</taxon>
    </lineage>
</organism>
<dbReference type="SUPFAM" id="SSF102114">
    <property type="entry name" value="Radical SAM enzymes"/>
    <property type="match status" value="1"/>
</dbReference>
<keyword evidence="9" id="KW-1185">Reference proteome</keyword>